<dbReference type="Pfam" id="PF02225">
    <property type="entry name" value="PA"/>
    <property type="match status" value="1"/>
</dbReference>
<evidence type="ECO:0000313" key="12">
    <source>
        <dbReference type="EMBL" id="KAH7430338.1"/>
    </source>
</evidence>
<evidence type="ECO:0000313" key="13">
    <source>
        <dbReference type="Proteomes" id="UP000825935"/>
    </source>
</evidence>
<evidence type="ECO:0000256" key="4">
    <source>
        <dbReference type="ARBA" id="ARBA00022801"/>
    </source>
</evidence>
<dbReference type="InterPro" id="IPR036852">
    <property type="entry name" value="Peptidase_S8/S53_dom_sf"/>
</dbReference>
<evidence type="ECO:0000256" key="1">
    <source>
        <dbReference type="ARBA" id="ARBA00011073"/>
    </source>
</evidence>
<dbReference type="Gene3D" id="3.30.70.80">
    <property type="entry name" value="Peptidase S8 propeptide/proteinase inhibitor I9"/>
    <property type="match status" value="1"/>
</dbReference>
<evidence type="ECO:0000256" key="7">
    <source>
        <dbReference type="PROSITE-ProRule" id="PRU01240"/>
    </source>
</evidence>
<name>A0A8T2U6L3_CERRI</name>
<evidence type="ECO:0000256" key="2">
    <source>
        <dbReference type="ARBA" id="ARBA00022670"/>
    </source>
</evidence>
<dbReference type="AlphaFoldDB" id="A0A8T2U6L3"/>
<dbReference type="FunFam" id="3.50.30.30:FF:000005">
    <property type="entry name" value="subtilisin-like protease SBT1.5"/>
    <property type="match status" value="1"/>
</dbReference>
<evidence type="ECO:0000259" key="11">
    <source>
        <dbReference type="Pfam" id="PF17766"/>
    </source>
</evidence>
<dbReference type="Pfam" id="PF17766">
    <property type="entry name" value="fn3_6"/>
    <property type="match status" value="1"/>
</dbReference>
<evidence type="ECO:0000256" key="3">
    <source>
        <dbReference type="ARBA" id="ARBA00022729"/>
    </source>
</evidence>
<accession>A0A8T2U6L3</accession>
<dbReference type="OMA" id="EQASHDI"/>
<dbReference type="PANTHER" id="PTHR10795">
    <property type="entry name" value="PROPROTEIN CONVERTASE SUBTILISIN/KEXIN"/>
    <property type="match status" value="1"/>
</dbReference>
<feature type="active site" description="Charge relay system" evidence="6 7">
    <location>
        <position position="167"/>
    </location>
</feature>
<dbReference type="PROSITE" id="PS00138">
    <property type="entry name" value="SUBTILASE_SER"/>
    <property type="match status" value="1"/>
</dbReference>
<dbReference type="InterPro" id="IPR000209">
    <property type="entry name" value="Peptidase_S8/S53_dom"/>
</dbReference>
<dbReference type="InterPro" id="IPR045051">
    <property type="entry name" value="SBT"/>
</dbReference>
<dbReference type="InterPro" id="IPR041469">
    <property type="entry name" value="Subtilisin-like_FN3"/>
</dbReference>
<gene>
    <name evidence="12" type="ORF">KP509_09G094300</name>
</gene>
<reference evidence="12" key="1">
    <citation type="submission" date="2021-08" db="EMBL/GenBank/DDBJ databases">
        <title>WGS assembly of Ceratopteris richardii.</title>
        <authorList>
            <person name="Marchant D.B."/>
            <person name="Chen G."/>
            <person name="Jenkins J."/>
            <person name="Shu S."/>
            <person name="Leebens-Mack J."/>
            <person name="Grimwood J."/>
            <person name="Schmutz J."/>
            <person name="Soltis P."/>
            <person name="Soltis D."/>
            <person name="Chen Z.-H."/>
        </authorList>
    </citation>
    <scope>NUCLEOTIDE SEQUENCE</scope>
    <source>
        <strain evidence="12">Whitten #5841</strain>
        <tissue evidence="12">Leaf</tissue>
    </source>
</reference>
<keyword evidence="2 7" id="KW-0645">Protease</keyword>
<protein>
    <recommendedName>
        <fullName evidence="14">Subtilisin-like protease</fullName>
    </recommendedName>
</protein>
<dbReference type="GO" id="GO:0004252">
    <property type="term" value="F:serine-type endopeptidase activity"/>
    <property type="evidence" value="ECO:0007669"/>
    <property type="project" value="UniProtKB-UniRule"/>
</dbReference>
<dbReference type="CDD" id="cd02120">
    <property type="entry name" value="PA_subtilisin_like"/>
    <property type="match status" value="1"/>
</dbReference>
<evidence type="ECO:0000259" key="10">
    <source>
        <dbReference type="Pfam" id="PF05922"/>
    </source>
</evidence>
<proteinExistence type="inferred from homology"/>
<organism evidence="12 13">
    <name type="scientific">Ceratopteris richardii</name>
    <name type="common">Triangle waterfern</name>
    <dbReference type="NCBI Taxonomy" id="49495"/>
    <lineage>
        <taxon>Eukaryota</taxon>
        <taxon>Viridiplantae</taxon>
        <taxon>Streptophyta</taxon>
        <taxon>Embryophyta</taxon>
        <taxon>Tracheophyta</taxon>
        <taxon>Polypodiopsida</taxon>
        <taxon>Polypodiidae</taxon>
        <taxon>Polypodiales</taxon>
        <taxon>Pteridineae</taxon>
        <taxon>Pteridaceae</taxon>
        <taxon>Parkerioideae</taxon>
        <taxon>Ceratopteris</taxon>
    </lineage>
</organism>
<dbReference type="Gene3D" id="3.50.30.30">
    <property type="match status" value="1"/>
</dbReference>
<sequence>MFAFSVSCILVVIFNCDLLLDLRKYHMVSTCCLAMVAIVLAAQSSRKGKTYIVRVDSSTRPTPLASVSSWYAFLIASAKGLELNDYQDVADGPIYSYDTTFKGFAVVLTEFQAEALRSTPGVASVQEDRKVHLQTTRTPEFMGLNHVYELHPASDAVDNDVIIGLLDTGIWPESKSFSDDHMSRPVPERWRGECESAPDFNASTACNRKLIGARAMSRGYQVAEGPINETLEFVNSPRDIAGHGTHTASTAAGSYVKNASLFGYAGGTASGVAAYARLAVYKVLWGEGSVGYESDVAAAFEQAIIDGVDIISLSIAHCLSLPYDMDTSALSTFKAVEHGIVVSAAGGNSGPEPYTVCNPHPWTITVGASTIDREFPALIVLGNGASYIGTSIHSGADLAGDAKVPLVLGSQASHPDTYPEDAMYCLPDVLNADVLKGKIVVCNEGILDPVTKGMALREMGALGMVIMDSTSSPQKFSPSINVFPTVAVTVEIGDAIKEYISTHKFGYSSPTATIISKGTAVGAKPAPIVVPFSGRGPNPVSPIVPKPDLVAPGVAVLAAWPEDLPPSSLPDDERRVNFHLLSGTSMACPHVSGIAALLKSAHPDWSPAAIKSALMTTAYTYDNAGNHILDTAYSLQMSATSLAYGNGQVNPVHAIDPGLVYDIEAIDYLNFLCGLKNLTEGNPPLDLFLHLDVPACPTEEALLHPGNLNYPAFSFVYNQSGIQHTNASRFNSSVIRTVTNVGSNSSVYKVTVKEPPGVTIKVEPETLNFTASYEKKTYTVSCQAAAKAGLDTKLGVGITEYHSFGELVWSDTIHTVRSSISFIWTVKVLGVDL</sequence>
<feature type="domain" description="Subtilisin-like protease fibronectin type-III" evidence="11">
    <location>
        <begin position="707"/>
        <end position="821"/>
    </location>
</feature>
<dbReference type="Gene3D" id="3.40.50.200">
    <property type="entry name" value="Peptidase S8/S53 domain"/>
    <property type="match status" value="1"/>
</dbReference>
<dbReference type="InterPro" id="IPR023828">
    <property type="entry name" value="Peptidase_S8_Ser-AS"/>
</dbReference>
<feature type="active site" description="Charge relay system" evidence="6 7">
    <location>
        <position position="585"/>
    </location>
</feature>
<evidence type="ECO:0000259" key="8">
    <source>
        <dbReference type="Pfam" id="PF00082"/>
    </source>
</evidence>
<feature type="domain" description="Peptidase S8/S53" evidence="8">
    <location>
        <begin position="159"/>
        <end position="646"/>
    </location>
</feature>
<keyword evidence="13" id="KW-1185">Reference proteome</keyword>
<evidence type="ECO:0000256" key="5">
    <source>
        <dbReference type="ARBA" id="ARBA00022825"/>
    </source>
</evidence>
<dbReference type="GO" id="GO:0006508">
    <property type="term" value="P:proteolysis"/>
    <property type="evidence" value="ECO:0007669"/>
    <property type="project" value="UniProtKB-KW"/>
</dbReference>
<dbReference type="Proteomes" id="UP000825935">
    <property type="component" value="Chromosome 9"/>
</dbReference>
<feature type="domain" description="Inhibitor I9" evidence="10">
    <location>
        <begin position="50"/>
        <end position="134"/>
    </location>
</feature>
<dbReference type="InterPro" id="IPR034197">
    <property type="entry name" value="Peptidases_S8_3"/>
</dbReference>
<dbReference type="InterPro" id="IPR015500">
    <property type="entry name" value="Peptidase_S8_subtilisin-rel"/>
</dbReference>
<dbReference type="EMBL" id="CM035414">
    <property type="protein sequence ID" value="KAH7430338.1"/>
    <property type="molecule type" value="Genomic_DNA"/>
</dbReference>
<dbReference type="InterPro" id="IPR003137">
    <property type="entry name" value="PA_domain"/>
</dbReference>
<dbReference type="InterPro" id="IPR010259">
    <property type="entry name" value="S8pro/Inhibitor_I9"/>
</dbReference>
<feature type="active site" description="Charge relay system" evidence="6 7">
    <location>
        <position position="243"/>
    </location>
</feature>
<keyword evidence="4 7" id="KW-0378">Hydrolase</keyword>
<dbReference type="FunFam" id="3.40.50.200:FF:000006">
    <property type="entry name" value="Subtilisin-like protease SBT1.5"/>
    <property type="match status" value="1"/>
</dbReference>
<comment type="caution">
    <text evidence="12">The sequence shown here is derived from an EMBL/GenBank/DDBJ whole genome shotgun (WGS) entry which is preliminary data.</text>
</comment>
<evidence type="ECO:0000256" key="6">
    <source>
        <dbReference type="PIRSR" id="PIRSR615500-1"/>
    </source>
</evidence>
<keyword evidence="5 7" id="KW-0720">Serine protease</keyword>
<keyword evidence="3" id="KW-0732">Signal</keyword>
<dbReference type="CDD" id="cd04852">
    <property type="entry name" value="Peptidases_S8_3"/>
    <property type="match status" value="1"/>
</dbReference>
<evidence type="ECO:0008006" key="14">
    <source>
        <dbReference type="Google" id="ProtNLM"/>
    </source>
</evidence>
<comment type="similarity">
    <text evidence="1 7">Belongs to the peptidase S8 family.</text>
</comment>
<dbReference type="Pfam" id="PF05922">
    <property type="entry name" value="Inhibitor_I9"/>
    <property type="match status" value="1"/>
</dbReference>
<evidence type="ECO:0000259" key="9">
    <source>
        <dbReference type="Pfam" id="PF02225"/>
    </source>
</evidence>
<dbReference type="PROSITE" id="PS51892">
    <property type="entry name" value="SUBTILASE"/>
    <property type="match status" value="1"/>
</dbReference>
<dbReference type="Gene3D" id="2.60.40.2310">
    <property type="match status" value="1"/>
</dbReference>
<dbReference type="InterPro" id="IPR037045">
    <property type="entry name" value="S8pro/Inhibitor_I9_sf"/>
</dbReference>
<dbReference type="OrthoDB" id="640735at2759"/>
<dbReference type="Pfam" id="PF00082">
    <property type="entry name" value="Peptidase_S8"/>
    <property type="match status" value="1"/>
</dbReference>
<dbReference type="SUPFAM" id="SSF52743">
    <property type="entry name" value="Subtilisin-like"/>
    <property type="match status" value="1"/>
</dbReference>
<dbReference type="PRINTS" id="PR00723">
    <property type="entry name" value="SUBTILISIN"/>
</dbReference>
<feature type="domain" description="PA" evidence="9">
    <location>
        <begin position="422"/>
        <end position="496"/>
    </location>
</feature>